<dbReference type="PROSITE" id="PS01112">
    <property type="entry name" value="RNA_POL_N_8KD"/>
    <property type="match status" value="1"/>
</dbReference>
<evidence type="ECO:0000313" key="18">
    <source>
        <dbReference type="Proteomes" id="UP001151699"/>
    </source>
</evidence>
<organism evidence="17 18">
    <name type="scientific">Pseudolycoriella hygida</name>
    <dbReference type="NCBI Taxonomy" id="35572"/>
    <lineage>
        <taxon>Eukaryota</taxon>
        <taxon>Metazoa</taxon>
        <taxon>Ecdysozoa</taxon>
        <taxon>Arthropoda</taxon>
        <taxon>Hexapoda</taxon>
        <taxon>Insecta</taxon>
        <taxon>Pterygota</taxon>
        <taxon>Neoptera</taxon>
        <taxon>Endopterygota</taxon>
        <taxon>Diptera</taxon>
        <taxon>Nematocera</taxon>
        <taxon>Sciaroidea</taxon>
        <taxon>Sciaridae</taxon>
        <taxon>Pseudolycoriella</taxon>
    </lineage>
</organism>
<dbReference type="Pfam" id="PF00975">
    <property type="entry name" value="Thioesterase"/>
    <property type="match status" value="1"/>
</dbReference>
<evidence type="ECO:0000256" key="4">
    <source>
        <dbReference type="ARBA" id="ARBA00012873"/>
    </source>
</evidence>
<keyword evidence="8" id="KW-0240">DNA-directed RNA polymerase</keyword>
<dbReference type="InterPro" id="IPR006162">
    <property type="entry name" value="Ppantetheine_attach_site"/>
</dbReference>
<comment type="subcellular location">
    <subcellularLocation>
        <location evidence="1">Nucleus</location>
    </subcellularLocation>
</comment>
<comment type="catalytic activity">
    <reaction evidence="15">
        <text>acetyl-CoA + n malonyl-CoA + 2n NADPH + 2n H(+) = a long-chain fatty acid + (n+1) CoA + n CO2 + 2n NADP(+).</text>
        <dbReference type="EC" id="2.3.1.85"/>
    </reaction>
</comment>
<keyword evidence="12" id="KW-0862">Zinc</keyword>
<dbReference type="InterPro" id="IPR009081">
    <property type="entry name" value="PP-bd_ACP"/>
</dbReference>
<reference evidence="17" key="1">
    <citation type="submission" date="2022-07" db="EMBL/GenBank/DDBJ databases">
        <authorList>
            <person name="Trinca V."/>
            <person name="Uliana J.V.C."/>
            <person name="Torres T.T."/>
            <person name="Ward R.J."/>
            <person name="Monesi N."/>
        </authorList>
    </citation>
    <scope>NUCLEOTIDE SEQUENCE</scope>
    <source>
        <strain evidence="17">HSMRA1968</strain>
        <tissue evidence="17">Whole embryos</tissue>
    </source>
</reference>
<dbReference type="GO" id="GO:0006351">
    <property type="term" value="P:DNA-templated transcription"/>
    <property type="evidence" value="ECO:0007669"/>
    <property type="project" value="InterPro"/>
</dbReference>
<comment type="subunit">
    <text evidence="2">Component of the RNA polymerase I (Pol I), RNA polymerase II (Pol II) and RNA polymerase III (Pol III) complexes consisting of at least 13, 12 and 17 subunits, respectively.</text>
</comment>
<dbReference type="EC" id="3.1.2.14" evidence="3"/>
<gene>
    <name evidence="17" type="primary">PCBAB</name>
    <name evidence="17" type="ORF">Bhyg_08641</name>
</gene>
<dbReference type="SUPFAM" id="SSF47336">
    <property type="entry name" value="ACP-like"/>
    <property type="match status" value="3"/>
</dbReference>
<keyword evidence="13" id="KW-0804">Transcription</keyword>
<evidence type="ECO:0000256" key="13">
    <source>
        <dbReference type="ARBA" id="ARBA00023163"/>
    </source>
</evidence>
<dbReference type="SUPFAM" id="SSF56801">
    <property type="entry name" value="Acetyl-CoA synthetase-like"/>
    <property type="match status" value="3"/>
</dbReference>
<dbReference type="GO" id="GO:0003677">
    <property type="term" value="F:DNA binding"/>
    <property type="evidence" value="ECO:0007669"/>
    <property type="project" value="InterPro"/>
</dbReference>
<dbReference type="NCBIfam" id="TIGR01733">
    <property type="entry name" value="AA-adenyl-dom"/>
    <property type="match status" value="3"/>
</dbReference>
<dbReference type="Pfam" id="PF00668">
    <property type="entry name" value="Condensation"/>
    <property type="match status" value="3"/>
</dbReference>
<feature type="domain" description="Carrier" evidence="16">
    <location>
        <begin position="1839"/>
        <end position="1916"/>
    </location>
</feature>
<dbReference type="InterPro" id="IPR001242">
    <property type="entry name" value="Condensation_dom"/>
</dbReference>
<dbReference type="GO" id="GO:0016297">
    <property type="term" value="F:fatty acyl-[ACP] hydrolase activity"/>
    <property type="evidence" value="ECO:0007669"/>
    <property type="project" value="UniProtKB-EC"/>
</dbReference>
<dbReference type="Gene3D" id="3.30.559.10">
    <property type="entry name" value="Chloramphenicol acetyltransferase-like domain"/>
    <property type="match status" value="3"/>
</dbReference>
<comment type="similarity">
    <text evidence="14">Belongs to the archaeal Rpo10/eukaryotic RPB10 RNA polymerase subunit family.</text>
</comment>
<dbReference type="Gene3D" id="3.30.300.30">
    <property type="match status" value="3"/>
</dbReference>
<dbReference type="Gene3D" id="3.40.50.1820">
    <property type="entry name" value="alpha/beta hydrolase"/>
    <property type="match status" value="1"/>
</dbReference>
<evidence type="ECO:0000256" key="3">
    <source>
        <dbReference type="ARBA" id="ARBA00012480"/>
    </source>
</evidence>
<dbReference type="NCBIfam" id="NF003417">
    <property type="entry name" value="PRK04813.1"/>
    <property type="match status" value="3"/>
</dbReference>
<dbReference type="GO" id="GO:0003899">
    <property type="term" value="F:DNA-directed RNA polymerase activity"/>
    <property type="evidence" value="ECO:0007669"/>
    <property type="project" value="InterPro"/>
</dbReference>
<dbReference type="FunFam" id="1.10.1200.10:FF:000005">
    <property type="entry name" value="Nonribosomal peptide synthetase 1"/>
    <property type="match status" value="1"/>
</dbReference>
<keyword evidence="18" id="KW-1185">Reference proteome</keyword>
<keyword evidence="9" id="KW-0597">Phosphoprotein</keyword>
<evidence type="ECO:0000256" key="12">
    <source>
        <dbReference type="ARBA" id="ARBA00022833"/>
    </source>
</evidence>
<dbReference type="SUPFAM" id="SSF46924">
    <property type="entry name" value="RNA polymerase subunit RPB10"/>
    <property type="match status" value="1"/>
</dbReference>
<dbReference type="SUPFAM" id="SSF52777">
    <property type="entry name" value="CoA-dependent acyltransferases"/>
    <property type="match status" value="6"/>
</dbReference>
<dbReference type="Pfam" id="PF13193">
    <property type="entry name" value="AMP-binding_C"/>
    <property type="match status" value="2"/>
</dbReference>
<evidence type="ECO:0000256" key="9">
    <source>
        <dbReference type="ARBA" id="ARBA00022553"/>
    </source>
</evidence>
<sequence length="3697" mass="420383">MEYWKSKLEEYTERCDFQGLPKSTRKDSEFVREHQPYGHRNSVINGSIFKRLSTITDKSILKLPAFISLAWHKTLHVYGNGVHTVTATNLASYSHKLVPLVLDHSREEIAHLDEIEIEMKNAFADNLCLDPTELWENFCDGLILWGDADYRLQIKVPLILKLRMSQNKAAFDVVISYSCNLFEASLIDGISGYFGTVVEKLVHGEYQRKMASPMDFLPMDQKLRIEQWNEETTGNFSETKRLHHLVEEAAEATPERVAVICRDTCLTYREFNERANQLAHFLHRKEGVEVEQFIALFLDKTEILLMTMLGIWKSGAAYIPIDQTYPDERVKFILEDTNAKIIVTNGRHKERLSKIFAEDKFHLKILEVENLFAMAKSEPVDNLNLPLKSTQLAYVTYTSGTTGVPKGVYKEHKGVVNSITDLSIRYEMRRKAEVVALFSAYVFEPFVRQTLIALVNSQLLVIADDTEKLDPTKFLDFLNKHRVTYLNGTASVLQEYDLSSCNSLTKLILVGEELTKSRYEHLRRKYKGRIICEYGFTESALVSCMNTFDLGDERTNRSIGRPLRNVKTYIVDSNLQPLPIGAIGELYVGGVGISRGYMNRDSLTKERFLVNPFQTDEEKKKNINNLMYKTGDLARWLDNGHIEYMGRNDFQIKLRGNRIEPAEIESVVLQYQNVSKCTIAVKDSKSPEESSASSRHLVGYFVASENIAEEQLIAYLEQKLPRYMIPVRMVQVPDIKTNINGKVDLKALPHVEFTRESNTERIREPRNDVDRKLIEIWSEALEISNKKIGISDDFFRLGGHSIVCIQLIARIRQNFGCEVTIEQIFTLRTVEKLSDVISEQTNDQTIGESNSSEPAILDVRDDILANSLHQGLVYHYLKQGENDDAYVMQSHYRYGEAINGCAYKKAWELARSKYPSLRLNFKVLQEVYQVFQSPSTPLDWTFVDVCNEADKLAVVQSILQADRGRRYNLENGNLFRIYLIKEEDSEYSMVFSYHHIIFDGWSIPILFDFVHQAYRNLLTGMESLTSVSTDVAYLQSQKHLELHRKDHSEYWTSEIEQIDQRVNLSGLLRDEIKYKVQINNYDHIEVQKQSTKEINGDVVKQLQKFGVTNGVTLHSILQFAWHKVLYAYGGGRHTVVGTTVSGRNIPIDGVENSVGLFINTLPLVVDHYMENDMSNVEAIKDIQKKMNAMNCKSNVVLGKLGSGNGELKHSLFDSLFVLEPKMDISPSFGFTLVKDYEKLDYPLAVIARELGGVLKFTLCYAGELFDEEVIADILDLVEHFLNQVVANPVQSVRSMNLVLPKQLNLMEKWNSTRKAFPTDKTLDEVFEEAAASNENKIALVYEDIKWRYGDVNRTANQLANYLRHLVTIHPDEKIALILEKSDLLILSILGVWKSGAAFVPIDPSYPEERIQFMLEDTQSKIVIVNGQNEKRLRTIIPPGIQMLSIETVVASYLSKFSSSKPEKISRSTDLCYVIYTSGTTGRPKGVMTEHRGVVNLNDSLTKIFNLKSDKEEVLLSFSNFVFDHFVEQMTDAILSGQTLVILNDDMRSDKERLYKYIKENQVTYLSGTPSVLSLYEYEDLKSITRIDAVGEDFTEALFNKIRSNFSTGIIINGYGPTETSITTHKRIYKEGESRKNKSIGHQIYNSTCYVLNEFGQRVPVGAIGELHLGGIGVGRGYLNREDLTAKSFVPNPFATNEDKNEGRNLRMYRTGDLARFLASGEVECLGRNDFQVKVRGLRIELSEIEAAVLSYPQIDHCVVVAQNHEESSAKFLVGYFTSKATLNEKSILNFVKSKLPAFMMPNRLVQVDVIPVTINGKCDTKKLPKVKQFVKDRNLEDSESLSEIESKLRYIWSELLRLPAELIGVNDDFFSLGGDSLSVTSMTFMIKKTFGKVVSVPQVFLHKSIKSLGQFINECGHHGEVLRISSNVAPASLAQERLLFIDEMENRTAAFNVPFVLKLSTGTNSKMLLESLKSVAIRHQSLRTLLIKFRDSYGQKIVENSEFECLWSKCVRIKDVQSMRQFNEELLAAENHIFKLDSELPMRVAFLKNLQTLETHVSVVFHHTCFDGWSFAIFLRDWTAFYEDLEDIATKPLNLPELPYQYKEFATFQRGLLNGPKVENLKSYWMKKLTNAEPLNLQPDFERPLRFSYLGYEIASKLDHRISTSLKTVAKSLKTSLFSVLTSAFALTLSTYSGQEEILFGTPVSNRIRAEFENVIGFFINVLPLKVVVNQDLSVAEFVESVGDEVVTSHVNQDMPLERLVKDLKIEKDLSRHPLVQVLLNFNPLVGSMTEERNGRLLVENVPQKSGKETTSKYDLSVTVTETKEGLDVNFTFAKTLYRESTMRGYMGTFIHILSLFSRSDNAERKIKELDLVSKIVPTFTDSAYPMANGYHTNEECEDSTLPQMFQNISRQCGTEIALAYGNVHVSYEELNARSNQVARMLQNTRRKSSGRNLVAVFMERNDWMITSILGIWKSGGAYVPIDPNYPVERIKFILKDTEAKIVVTNQANESRLRDICCDDKTIEIIAVDSPKTIANLRSFSNADVKVCVTGSDLCYVIYTSGSTGVPKGVMVTHNNVVSFRESLLKYHKRKETVLLLSSFVFDFSIEQIIISIFNWGKLIIIDELKSIDHKFYSFLNQEHLTYLSGTPSVITALDLSQLQHVKTVTVAGEKFQNSHFAKIRNEFNGRLINAYGVTETTVYNSIFIYDATTPYKNSLGQFFDNTTHYLLDKNLRRLPKGAIGELYLSGSCVTQGYLNRPEMMEKNFLANPFYSDGSDDETSVLYRTGDLVRTNASGDLEYLGRNDNQIKIRGFRVELEEIEHAVLKYSKVKQCCVIFDDNKLFCIFVAHGDEVKIENLSSALESILPKHMMPHFIQFNGDSLPVTGNGKLDVKALKDVASGHSSDVKYLAPRTNIENDLCKVFSAVLNVPMNAIGIDHDFFNLGGDSISSLLLAGKIRNQLGVKCSVKDIFDCRTIKRLSNDLCRKNSVDVVNGTTKNQEIRPSGRVDLLPIQKWFFAKNIKSLGRWNQTFAIDVPQLNVKKLGESLRALVNHHDAFRLRFKKNVDGYTQYYENVDSLEANFHQLDVSELSEREVNSKLSEWTNFNLSTGPLHCVVYLHDRKGEWKIWWSIHHLIVDSVSWRIIKDDLQTLYEGGILSTKGSSYQEFSSALADQFCSEKSYWEGTVDKVRLYNKRFPQPRPTVQNFKFSLEEAQSQRLLSGGQCGATSTSVQDYLLTAVGLSLKRLTHSSTNYITLEGHGREQIGSNLDISNTVGWFTTMYPVEICTDSLDNIPVSVRNVSKTLSSVPNKGIGYGTIYGYNNPSLPCVAFNYLGAFGSGRKGSQWQFSDLSLDLDSVECDRTSDTVIDITGAYSQGCLTFSIDICLDVNESNEFIETFQQTLKLISENIAPSLPFGEYETFYEFPSEKQNASTLFIFPPGEGGAESYFNNLVPNLKEFHLVVFNNFYRDRQPIETTFEELAMMYITYIKSLQGSGPYNLLGWSFGGVLSLEICRQLTKAGDSIDNLFFIDSYLDVPKAVKDLHIGEDNDIIDRINFKYIRTVSHFQSMSSKTRNIVLFKAALLNETHKSNEQRRLYEYYQNSRFNNLNNLISDQLIQVVELERHSHNTSPKMIIPIRCFTCGKVIGNKWESYLGLLQAEYTEGDALDALGLKRYCCRRMLLGHVDLIEKLLNYAPLEK</sequence>
<dbReference type="InterPro" id="IPR020789">
    <property type="entry name" value="RNA_pol_suN_Zn-BS"/>
</dbReference>
<dbReference type="InterPro" id="IPR000873">
    <property type="entry name" value="AMP-dep_synth/lig_dom"/>
</dbReference>
<comment type="caution">
    <text evidence="17">The sequence shown here is derived from an EMBL/GenBank/DDBJ whole genome shotgun (WGS) entry which is preliminary data.</text>
</comment>
<dbReference type="PROSITE" id="PS00455">
    <property type="entry name" value="AMP_BINDING"/>
    <property type="match status" value="3"/>
</dbReference>
<dbReference type="Gene3D" id="3.40.50.980">
    <property type="match status" value="6"/>
</dbReference>
<evidence type="ECO:0000256" key="1">
    <source>
        <dbReference type="ARBA" id="ARBA00004123"/>
    </source>
</evidence>
<dbReference type="SUPFAM" id="SSF53474">
    <property type="entry name" value="alpha/beta-Hydrolases"/>
    <property type="match status" value="1"/>
</dbReference>
<evidence type="ECO:0000256" key="14">
    <source>
        <dbReference type="ARBA" id="ARBA00025720"/>
    </source>
</evidence>
<dbReference type="InterPro" id="IPR023213">
    <property type="entry name" value="CAT-like_dom_sf"/>
</dbReference>
<dbReference type="Gene3D" id="2.30.38.10">
    <property type="entry name" value="Luciferase, Domain 3"/>
    <property type="match status" value="3"/>
</dbReference>
<name>A0A9Q0S361_9DIPT</name>
<evidence type="ECO:0000256" key="10">
    <source>
        <dbReference type="ARBA" id="ARBA00022598"/>
    </source>
</evidence>
<dbReference type="SMART" id="SM00823">
    <property type="entry name" value="PKS_PP"/>
    <property type="match status" value="3"/>
</dbReference>
<dbReference type="Pfam" id="PF00501">
    <property type="entry name" value="AMP-binding"/>
    <property type="match status" value="3"/>
</dbReference>
<evidence type="ECO:0000259" key="16">
    <source>
        <dbReference type="PROSITE" id="PS50075"/>
    </source>
</evidence>
<evidence type="ECO:0000313" key="17">
    <source>
        <dbReference type="EMBL" id="KAJ6643677.1"/>
    </source>
</evidence>
<dbReference type="EMBL" id="WJQU01000002">
    <property type="protein sequence ID" value="KAJ6643677.1"/>
    <property type="molecule type" value="Genomic_DNA"/>
</dbReference>
<dbReference type="Gene3D" id="1.10.1200.10">
    <property type="entry name" value="ACP-like"/>
    <property type="match status" value="3"/>
</dbReference>
<dbReference type="GO" id="GO:0031177">
    <property type="term" value="F:phosphopantetheine binding"/>
    <property type="evidence" value="ECO:0007669"/>
    <property type="project" value="InterPro"/>
</dbReference>
<accession>A0A9Q0S361</accession>
<dbReference type="GO" id="GO:0016874">
    <property type="term" value="F:ligase activity"/>
    <property type="evidence" value="ECO:0007669"/>
    <property type="project" value="UniProtKB-KW"/>
</dbReference>
<dbReference type="InterPro" id="IPR020806">
    <property type="entry name" value="PKS_PP-bd"/>
</dbReference>
<dbReference type="Proteomes" id="UP001151699">
    <property type="component" value="Chromosome B"/>
</dbReference>
<feature type="domain" description="Carrier" evidence="16">
    <location>
        <begin position="764"/>
        <end position="841"/>
    </location>
</feature>
<dbReference type="GO" id="GO:0004312">
    <property type="term" value="F:fatty acid synthase activity"/>
    <property type="evidence" value="ECO:0007669"/>
    <property type="project" value="UniProtKB-EC"/>
</dbReference>
<dbReference type="InterPro" id="IPR029058">
    <property type="entry name" value="AB_hydrolase_fold"/>
</dbReference>
<dbReference type="OrthoDB" id="10258858at2759"/>
<dbReference type="InterPro" id="IPR001031">
    <property type="entry name" value="Thioesterase"/>
</dbReference>
<dbReference type="FunFam" id="3.40.50.980:FF:000001">
    <property type="entry name" value="Non-ribosomal peptide synthetase"/>
    <property type="match status" value="3"/>
</dbReference>
<dbReference type="Pfam" id="PF01194">
    <property type="entry name" value="RNA_pol_N"/>
    <property type="match status" value="1"/>
</dbReference>
<dbReference type="Pfam" id="PF00550">
    <property type="entry name" value="PP-binding"/>
    <property type="match status" value="3"/>
</dbReference>
<dbReference type="InterPro" id="IPR025110">
    <property type="entry name" value="AMP-bd_C"/>
</dbReference>
<dbReference type="GO" id="GO:0005665">
    <property type="term" value="C:RNA polymerase II, core complex"/>
    <property type="evidence" value="ECO:0007669"/>
    <property type="project" value="UniProtKB-ARBA"/>
</dbReference>
<dbReference type="GO" id="GO:0044550">
    <property type="term" value="P:secondary metabolite biosynthetic process"/>
    <property type="evidence" value="ECO:0007669"/>
    <property type="project" value="TreeGrafter"/>
</dbReference>
<dbReference type="InterPro" id="IPR023580">
    <property type="entry name" value="RNA_pol_su_RPB10"/>
</dbReference>
<dbReference type="FunFam" id="1.10.10.60:FF:000024">
    <property type="entry name" value="DNA-directed RNA polymerases I, II, and III subunit"/>
    <property type="match status" value="1"/>
</dbReference>
<dbReference type="InterPro" id="IPR000268">
    <property type="entry name" value="RPABC5/Rpb10"/>
</dbReference>
<protein>
    <recommendedName>
        <fullName evidence="6">DNA-directed RNA polymerases I, II, and III subunit RPABC5</fullName>
        <ecNumber evidence="4">2.3.1.85</ecNumber>
        <ecNumber evidence="3">3.1.2.14</ecNumber>
    </recommendedName>
    <alternativeName>
        <fullName evidence="5">Fatty acid synthase</fullName>
    </alternativeName>
</protein>
<dbReference type="InterPro" id="IPR020845">
    <property type="entry name" value="AMP-binding_CS"/>
</dbReference>
<evidence type="ECO:0000256" key="6">
    <source>
        <dbReference type="ARBA" id="ARBA00020813"/>
    </source>
</evidence>
<evidence type="ECO:0000256" key="15">
    <source>
        <dbReference type="ARBA" id="ARBA00044883"/>
    </source>
</evidence>
<dbReference type="GO" id="GO:0043041">
    <property type="term" value="P:amino acid activation for nonribosomal peptide biosynthetic process"/>
    <property type="evidence" value="ECO:0007669"/>
    <property type="project" value="TreeGrafter"/>
</dbReference>
<proteinExistence type="inferred from homology"/>
<evidence type="ECO:0000256" key="2">
    <source>
        <dbReference type="ARBA" id="ARBA00011285"/>
    </source>
</evidence>
<dbReference type="NCBIfam" id="NF003089">
    <property type="entry name" value="PRK04016.1"/>
    <property type="match status" value="1"/>
</dbReference>
<evidence type="ECO:0000256" key="8">
    <source>
        <dbReference type="ARBA" id="ARBA00022478"/>
    </source>
</evidence>
<dbReference type="PANTHER" id="PTHR45527">
    <property type="entry name" value="NONRIBOSOMAL PEPTIDE SYNTHETASE"/>
    <property type="match status" value="1"/>
</dbReference>
<dbReference type="HAMAP" id="MF_00250">
    <property type="entry name" value="RNApol_arch_Rpo10"/>
    <property type="match status" value="1"/>
</dbReference>
<dbReference type="GO" id="GO:0005737">
    <property type="term" value="C:cytoplasm"/>
    <property type="evidence" value="ECO:0007669"/>
    <property type="project" value="TreeGrafter"/>
</dbReference>
<dbReference type="InterPro" id="IPR036736">
    <property type="entry name" value="ACP-like_sf"/>
</dbReference>
<feature type="domain" description="Carrier" evidence="16">
    <location>
        <begin position="2909"/>
        <end position="2986"/>
    </location>
</feature>
<evidence type="ECO:0000256" key="11">
    <source>
        <dbReference type="ARBA" id="ARBA00022723"/>
    </source>
</evidence>
<dbReference type="InterPro" id="IPR010071">
    <property type="entry name" value="AA_adenyl_dom"/>
</dbReference>
<keyword evidence="7" id="KW-0596">Phosphopantetheine</keyword>
<evidence type="ECO:0000256" key="5">
    <source>
        <dbReference type="ARBA" id="ARBA00018769"/>
    </source>
</evidence>
<evidence type="ECO:0000256" key="7">
    <source>
        <dbReference type="ARBA" id="ARBA00022450"/>
    </source>
</evidence>
<dbReference type="Gene3D" id="3.30.559.30">
    <property type="entry name" value="Nonribosomal peptide synthetase, condensation domain"/>
    <property type="match status" value="3"/>
</dbReference>
<dbReference type="PANTHER" id="PTHR45527:SF1">
    <property type="entry name" value="FATTY ACID SYNTHASE"/>
    <property type="match status" value="1"/>
</dbReference>
<dbReference type="PROSITE" id="PS50075">
    <property type="entry name" value="CARRIER"/>
    <property type="match status" value="3"/>
</dbReference>
<keyword evidence="11" id="KW-0479">Metal-binding</keyword>
<keyword evidence="10" id="KW-0436">Ligase</keyword>
<dbReference type="InterPro" id="IPR045851">
    <property type="entry name" value="AMP-bd_C_sf"/>
</dbReference>
<dbReference type="Gene3D" id="1.10.10.60">
    <property type="entry name" value="Homeodomain-like"/>
    <property type="match status" value="1"/>
</dbReference>
<dbReference type="GO" id="GO:0008270">
    <property type="term" value="F:zinc ion binding"/>
    <property type="evidence" value="ECO:0007669"/>
    <property type="project" value="InterPro"/>
</dbReference>
<dbReference type="EC" id="2.3.1.85" evidence="4"/>
<dbReference type="PROSITE" id="PS00012">
    <property type="entry name" value="PHOSPHOPANTETHEINE"/>
    <property type="match status" value="1"/>
</dbReference>